<reference evidence="7" key="1">
    <citation type="submission" date="2020-05" db="EMBL/GenBank/DDBJ databases">
        <title>Mycena genomes resolve the evolution of fungal bioluminescence.</title>
        <authorList>
            <person name="Tsai I.J."/>
        </authorList>
    </citation>
    <scope>NUCLEOTIDE SEQUENCE</scope>
    <source>
        <strain evidence="7">171206Taipei</strain>
    </source>
</reference>
<dbReference type="InterPro" id="IPR050416">
    <property type="entry name" value="FAD-linked_Oxidoreductase"/>
</dbReference>
<dbReference type="OrthoDB" id="2151789at2759"/>
<dbReference type="GeneID" id="59350963"/>
<name>A0A8H6S7X6_9AGAR</name>
<evidence type="ECO:0000313" key="8">
    <source>
        <dbReference type="Proteomes" id="UP000636479"/>
    </source>
</evidence>
<protein>
    <submittedName>
        <fullName evidence="7">FAD-binding protein</fullName>
    </submittedName>
</protein>
<dbReference type="InterPro" id="IPR016169">
    <property type="entry name" value="FAD-bd_PCMH_sub2"/>
</dbReference>
<dbReference type="GO" id="GO:0016491">
    <property type="term" value="F:oxidoreductase activity"/>
    <property type="evidence" value="ECO:0007669"/>
    <property type="project" value="UniProtKB-KW"/>
</dbReference>
<evidence type="ECO:0000256" key="1">
    <source>
        <dbReference type="ARBA" id="ARBA00005466"/>
    </source>
</evidence>
<dbReference type="EMBL" id="JACAZF010000011">
    <property type="protein sequence ID" value="KAF7292945.1"/>
    <property type="molecule type" value="Genomic_DNA"/>
</dbReference>
<comment type="caution">
    <text evidence="7">The sequence shown here is derived from an EMBL/GenBank/DDBJ whole genome shotgun (WGS) entry which is preliminary data.</text>
</comment>
<dbReference type="PANTHER" id="PTHR42973:SF13">
    <property type="entry name" value="FAD-BINDING PCMH-TYPE DOMAIN-CONTAINING PROTEIN"/>
    <property type="match status" value="1"/>
</dbReference>
<dbReference type="Pfam" id="PF01565">
    <property type="entry name" value="FAD_binding_4"/>
    <property type="match status" value="1"/>
</dbReference>
<evidence type="ECO:0000259" key="6">
    <source>
        <dbReference type="PROSITE" id="PS51387"/>
    </source>
</evidence>
<evidence type="ECO:0000256" key="3">
    <source>
        <dbReference type="ARBA" id="ARBA00022827"/>
    </source>
</evidence>
<accession>A0A8H6S7X6</accession>
<dbReference type="AlphaFoldDB" id="A0A8H6S7X6"/>
<dbReference type="RefSeq" id="XP_037215373.1">
    <property type="nucleotide sequence ID" value="XM_037368447.1"/>
</dbReference>
<dbReference type="InterPro" id="IPR016166">
    <property type="entry name" value="FAD-bd_PCMH"/>
</dbReference>
<organism evidence="7 8">
    <name type="scientific">Mycena indigotica</name>
    <dbReference type="NCBI Taxonomy" id="2126181"/>
    <lineage>
        <taxon>Eukaryota</taxon>
        <taxon>Fungi</taxon>
        <taxon>Dikarya</taxon>
        <taxon>Basidiomycota</taxon>
        <taxon>Agaricomycotina</taxon>
        <taxon>Agaricomycetes</taxon>
        <taxon>Agaricomycetidae</taxon>
        <taxon>Agaricales</taxon>
        <taxon>Marasmiineae</taxon>
        <taxon>Mycenaceae</taxon>
        <taxon>Mycena</taxon>
    </lineage>
</organism>
<dbReference type="Proteomes" id="UP000636479">
    <property type="component" value="Unassembled WGS sequence"/>
</dbReference>
<dbReference type="Gene3D" id="3.30.465.10">
    <property type="match status" value="1"/>
</dbReference>
<dbReference type="InterPro" id="IPR006094">
    <property type="entry name" value="Oxid_FAD_bind_N"/>
</dbReference>
<comment type="similarity">
    <text evidence="1">Belongs to the oxygen-dependent FAD-linked oxidoreductase family.</text>
</comment>
<evidence type="ECO:0000256" key="5">
    <source>
        <dbReference type="SAM" id="SignalP"/>
    </source>
</evidence>
<evidence type="ECO:0000313" key="7">
    <source>
        <dbReference type="EMBL" id="KAF7292945.1"/>
    </source>
</evidence>
<gene>
    <name evidence="7" type="ORF">MIND_01193700</name>
</gene>
<keyword evidence="2" id="KW-0285">Flavoprotein</keyword>
<proteinExistence type="inferred from homology"/>
<dbReference type="InterPro" id="IPR036318">
    <property type="entry name" value="FAD-bd_PCMH-like_sf"/>
</dbReference>
<evidence type="ECO:0000256" key="4">
    <source>
        <dbReference type="ARBA" id="ARBA00023002"/>
    </source>
</evidence>
<evidence type="ECO:0000256" key="2">
    <source>
        <dbReference type="ARBA" id="ARBA00022630"/>
    </source>
</evidence>
<dbReference type="PROSITE" id="PS51387">
    <property type="entry name" value="FAD_PCMH"/>
    <property type="match status" value="1"/>
</dbReference>
<keyword evidence="4" id="KW-0560">Oxidoreductase</keyword>
<keyword evidence="8" id="KW-1185">Reference proteome</keyword>
<dbReference type="GO" id="GO:0071949">
    <property type="term" value="F:FAD binding"/>
    <property type="evidence" value="ECO:0007669"/>
    <property type="project" value="InterPro"/>
</dbReference>
<feature type="chain" id="PRO_5034809103" evidence="5">
    <location>
        <begin position="22"/>
        <end position="518"/>
    </location>
</feature>
<dbReference type="PANTHER" id="PTHR42973">
    <property type="entry name" value="BINDING OXIDOREDUCTASE, PUTATIVE (AFU_ORTHOLOGUE AFUA_1G17690)-RELATED"/>
    <property type="match status" value="1"/>
</dbReference>
<keyword evidence="3" id="KW-0274">FAD</keyword>
<keyword evidence="5" id="KW-0732">Signal</keyword>
<sequence length="518" mass="56056">MFFRSCLLLKMSLFAAQSVAALLPAVNQLAARTAALAACAELTTLLGPSIVKSSGAEYEHAATNAWNLENSEYSPTCIVFPNTTTHVQVAMTAIYHAESDFAVQAGSHSAMKGWNTVQDGVLIIFSSMQNVAYDVAQDTIILEPGVHWHDAYASLEPHGVAPLGGRAGDIGMGLLLGGGLSWLSPSHGYAADMLKSVDVVLANGSLVTATAGNEHSDLFRALKGGGNRFGIATRYELYPVHTGTQENKTYFGGTILFDSNAEALLNATAKYVREVNDPNAGEFILMSFINAVAGNNISPLYFLWAFYKGSELPTEIFGDFLAIPSVFSQLGQLSYFELQETLGLANERGQIQHFGASALVGDETLYLNAFNLWNNFTTAHKEFFNMTTLAFTPIPESQIQAGLARGGNIIHAPHGQFAAVQIYEAFNSGITEIPLSVQTAIGQLIEGSVILFLDPQTSLTIDVFRIPPSPGLPLYLNECDPDQHVFESYGDYEMLKDIYAKYDPIRFNVRHCQGPVGL</sequence>
<feature type="domain" description="FAD-binding PCMH-type" evidence="6">
    <location>
        <begin position="71"/>
        <end position="242"/>
    </location>
</feature>
<feature type="signal peptide" evidence="5">
    <location>
        <begin position="1"/>
        <end position="21"/>
    </location>
</feature>
<dbReference type="SUPFAM" id="SSF56176">
    <property type="entry name" value="FAD-binding/transporter-associated domain-like"/>
    <property type="match status" value="1"/>
</dbReference>